<feature type="transmembrane region" description="Helical" evidence="1">
    <location>
        <begin position="114"/>
        <end position="130"/>
    </location>
</feature>
<feature type="transmembrane region" description="Helical" evidence="1">
    <location>
        <begin position="38"/>
        <end position="56"/>
    </location>
</feature>
<accession>A0A0A0CXU5</accession>
<dbReference type="RefSeq" id="WP_034848124.1">
    <property type="nucleotide sequence ID" value="NZ_JANX01000760.1"/>
</dbReference>
<dbReference type="EMBL" id="JANX01000760">
    <property type="protein sequence ID" value="KGM30614.1"/>
    <property type="molecule type" value="Genomic_DNA"/>
</dbReference>
<dbReference type="PIRSF" id="PIRSF016919">
    <property type="entry name" value="HupE_UreJ"/>
    <property type="match status" value="1"/>
</dbReference>
<dbReference type="AlphaFoldDB" id="A0A0A0CXU5"/>
<sequence>MKLAKTLALTALATLLPVAAYAHPGHDVVGFSAGFAHPFSGLDHILAMVAVGIWAGQVGGRYIWQAPLAFLTLMALGGIAGIQGLGLPMVELGIAGSIIVFGALIALAVRPVAWVGMAVTGVFAVFHGYAHGAEMHPDSSALTYGLGFIAATAILHGIGIGAALGLSRLRFAPVERALGAAIAVAGVVIAAG</sequence>
<protein>
    <submittedName>
        <fullName evidence="3">Urease accessory protein</fullName>
    </submittedName>
</protein>
<evidence type="ECO:0000256" key="2">
    <source>
        <dbReference type="SAM" id="SignalP"/>
    </source>
</evidence>
<evidence type="ECO:0000313" key="4">
    <source>
        <dbReference type="Proteomes" id="UP000029995"/>
    </source>
</evidence>
<name>A0A0A0CXU5_9PROT</name>
<evidence type="ECO:0000256" key="1">
    <source>
        <dbReference type="SAM" id="Phobius"/>
    </source>
</evidence>
<feature type="transmembrane region" description="Helical" evidence="1">
    <location>
        <begin position="142"/>
        <end position="166"/>
    </location>
</feature>
<dbReference type="OrthoDB" id="9808192at2"/>
<keyword evidence="1" id="KW-0812">Transmembrane</keyword>
<dbReference type="Pfam" id="PF04955">
    <property type="entry name" value="HupE_UreJ"/>
    <property type="match status" value="1"/>
</dbReference>
<feature type="transmembrane region" description="Helical" evidence="1">
    <location>
        <begin position="92"/>
        <end position="109"/>
    </location>
</feature>
<organism evidence="3 4">
    <name type="scientific">Inquilinus limosus MP06</name>
    <dbReference type="NCBI Taxonomy" id="1398085"/>
    <lineage>
        <taxon>Bacteria</taxon>
        <taxon>Pseudomonadati</taxon>
        <taxon>Pseudomonadota</taxon>
        <taxon>Alphaproteobacteria</taxon>
        <taxon>Rhodospirillales</taxon>
        <taxon>Rhodospirillaceae</taxon>
        <taxon>Inquilinus</taxon>
    </lineage>
</organism>
<keyword evidence="1" id="KW-0472">Membrane</keyword>
<evidence type="ECO:0000313" key="3">
    <source>
        <dbReference type="EMBL" id="KGM30614.1"/>
    </source>
</evidence>
<dbReference type="Proteomes" id="UP000029995">
    <property type="component" value="Unassembled WGS sequence"/>
</dbReference>
<comment type="caution">
    <text evidence="3">The sequence shown here is derived from an EMBL/GenBank/DDBJ whole genome shotgun (WGS) entry which is preliminary data.</text>
</comment>
<gene>
    <name evidence="3" type="ORF">P409_31980</name>
</gene>
<feature type="chain" id="PRO_5001960630" evidence="2">
    <location>
        <begin position="23"/>
        <end position="192"/>
    </location>
</feature>
<keyword evidence="1" id="KW-1133">Transmembrane helix</keyword>
<dbReference type="InterPro" id="IPR007038">
    <property type="entry name" value="HupE_UreJ"/>
</dbReference>
<proteinExistence type="predicted"/>
<reference evidence="3 4" key="1">
    <citation type="submission" date="2014-01" db="EMBL/GenBank/DDBJ databases">
        <title>Genome sequence determination for a cystic fibrosis isolate, Inquilinus limosus.</title>
        <authorList>
            <person name="Pino M."/>
            <person name="Di Conza J."/>
            <person name="Gutkind G."/>
        </authorList>
    </citation>
    <scope>NUCLEOTIDE SEQUENCE [LARGE SCALE GENOMIC DNA]</scope>
    <source>
        <strain evidence="3 4">MP06</strain>
    </source>
</reference>
<feature type="signal peptide" evidence="2">
    <location>
        <begin position="1"/>
        <end position="22"/>
    </location>
</feature>
<keyword evidence="2" id="KW-0732">Signal</keyword>
<feature type="transmembrane region" description="Helical" evidence="1">
    <location>
        <begin position="68"/>
        <end position="86"/>
    </location>
</feature>